<dbReference type="KEGG" id="rhl:LPU83_pLPU83d_1185"/>
<protein>
    <submittedName>
        <fullName evidence="3">Non-heme chloroperoxidase</fullName>
        <ecNumber evidence="3">1.11.1.10</ecNumber>
    </submittedName>
</protein>
<dbReference type="InterPro" id="IPR029058">
    <property type="entry name" value="AB_hydrolase_fold"/>
</dbReference>
<dbReference type="HOGENOM" id="CLU_020336_12_3_5"/>
<reference evidence="3" key="1">
    <citation type="submission" date="2013-11" db="EMBL/GenBank/DDBJ databases">
        <title>Draft genome sequence of the broad-host-range Rhizobium sp. LPU83 strain, a member of the low-genetic diversity Oregon-like Rhizobium sp. group.</title>
        <authorList>
            <person name="Wibberg D."/>
            <person name="Puehler A."/>
            <person name="Schlueter A."/>
        </authorList>
    </citation>
    <scope>NUCLEOTIDE SEQUENCE [LARGE SCALE GENOMIC DNA]</scope>
    <source>
        <strain evidence="3">LPU83</strain>
        <plasmid evidence="3">pLPU83d</plasmid>
    </source>
</reference>
<dbReference type="PRINTS" id="PR00111">
    <property type="entry name" value="ABHYDROLASE"/>
</dbReference>
<dbReference type="EMBL" id="HG916855">
    <property type="protein sequence ID" value="CDM62555.1"/>
    <property type="molecule type" value="Genomic_DNA"/>
</dbReference>
<keyword evidence="3" id="KW-0614">Plasmid</keyword>
<comment type="similarity">
    <text evidence="1">Belongs to the AB hydrolase superfamily. Bacterial non-heme haloperoxidase / perhydrolase family.</text>
</comment>
<dbReference type="AlphaFoldDB" id="W6RQX2"/>
<evidence type="ECO:0000313" key="3">
    <source>
        <dbReference type="EMBL" id="CDM62555.1"/>
    </source>
</evidence>
<dbReference type="Proteomes" id="UP000019443">
    <property type="component" value="Plasmid pLPU83d"/>
</dbReference>
<dbReference type="Pfam" id="PF00561">
    <property type="entry name" value="Abhydrolase_1"/>
    <property type="match status" value="1"/>
</dbReference>
<dbReference type="FunFam" id="3.40.50.1820:FF:000205">
    <property type="entry name" value="Non-haem bromoperoxidase BPO-A2"/>
    <property type="match status" value="1"/>
</dbReference>
<keyword evidence="3" id="KW-0575">Peroxidase</keyword>
<keyword evidence="4" id="KW-1185">Reference proteome</keyword>
<accession>W6RQX2</accession>
<gene>
    <name evidence="3" type="primary">cpo5</name>
    <name evidence="3" type="ORF">LPU83_pLPU83d_1185</name>
</gene>
<dbReference type="Gene3D" id="3.40.50.1820">
    <property type="entry name" value="alpha/beta hydrolase"/>
    <property type="match status" value="1"/>
</dbReference>
<dbReference type="PANTHER" id="PTHR43433:SF3">
    <property type="entry name" value="NON-HEME CHLOROPEROXIDASE"/>
    <property type="match status" value="1"/>
</dbReference>
<dbReference type="EC" id="1.11.1.10" evidence="3"/>
<evidence type="ECO:0000259" key="2">
    <source>
        <dbReference type="Pfam" id="PF00561"/>
    </source>
</evidence>
<sequence>MPNDLEFFLARRHVLLAGALIPAAMVMPSLALSKNKAAPIAGHSTGMSYMTDNFVETKDGVRIYYKDWGPKDAQPIVFHHGWPLSSDDWDAQMLFFLGHGYRVIAHDRRGHGRSAQVSGGHDMDHYAADAAAVFEHLNLKNAVHIGHSTGGGEVARYVANFGQPQGRVAKAVLVSAVPPLMLKTDANPGGLPMEVFDGIRKAVADNRAQLFIDFPSGPFYGFNRPDAKVYSGVIQNWWRQGMMGSAKAHYDGIKAFSETDQTEDLKKITVPTLVLHGDDDQVVPIATSAELSVKLLKNGTLKVYKGYPHGMLTTHADVINPDLLAFVKA</sequence>
<evidence type="ECO:0000313" key="4">
    <source>
        <dbReference type="Proteomes" id="UP000019443"/>
    </source>
</evidence>
<dbReference type="InterPro" id="IPR050471">
    <property type="entry name" value="AB_hydrolase"/>
</dbReference>
<dbReference type="InterPro" id="IPR000073">
    <property type="entry name" value="AB_hydrolase_1"/>
</dbReference>
<dbReference type="PATRIC" id="fig|348824.6.peg.6893"/>
<organism evidence="3 4">
    <name type="scientific">Rhizobium favelukesii</name>
    <dbReference type="NCBI Taxonomy" id="348824"/>
    <lineage>
        <taxon>Bacteria</taxon>
        <taxon>Pseudomonadati</taxon>
        <taxon>Pseudomonadota</taxon>
        <taxon>Alphaproteobacteria</taxon>
        <taxon>Hyphomicrobiales</taxon>
        <taxon>Rhizobiaceae</taxon>
        <taxon>Rhizobium/Agrobacterium group</taxon>
        <taxon>Rhizobium</taxon>
    </lineage>
</organism>
<proteinExistence type="inferred from homology"/>
<feature type="domain" description="AB hydrolase-1" evidence="2">
    <location>
        <begin position="75"/>
        <end position="312"/>
    </location>
</feature>
<evidence type="ECO:0000256" key="1">
    <source>
        <dbReference type="ARBA" id="ARBA00038128"/>
    </source>
</evidence>
<keyword evidence="3" id="KW-0560">Oxidoreductase</keyword>
<dbReference type="GO" id="GO:0016691">
    <property type="term" value="F:chloride peroxidase activity"/>
    <property type="evidence" value="ECO:0007669"/>
    <property type="project" value="UniProtKB-EC"/>
</dbReference>
<geneLocation type="plasmid" evidence="3 4">
    <name>pLPU83d</name>
</geneLocation>
<name>W6RQX2_9HYPH</name>
<dbReference type="SUPFAM" id="SSF53474">
    <property type="entry name" value="alpha/beta-Hydrolases"/>
    <property type="match status" value="1"/>
</dbReference>
<dbReference type="PANTHER" id="PTHR43433">
    <property type="entry name" value="HYDROLASE, ALPHA/BETA FOLD FAMILY PROTEIN"/>
    <property type="match status" value="1"/>
</dbReference>